<keyword evidence="3" id="KW-0413">Isomerase</keyword>
<gene>
    <name evidence="3" type="ORF">Tco025E_04411</name>
</gene>
<dbReference type="Gene3D" id="3.30.2350.10">
    <property type="entry name" value="Pseudouridine synthase"/>
    <property type="match status" value="1"/>
</dbReference>
<dbReference type="PANTHER" id="PTHR21600">
    <property type="entry name" value="MITOCHONDRIAL RNA PSEUDOURIDINE SYNTHASE"/>
    <property type="match status" value="1"/>
</dbReference>
<dbReference type="OrthoDB" id="418349at2759"/>
<dbReference type="EC" id="5.4.99.12" evidence="3"/>
<dbReference type="CDD" id="cd02869">
    <property type="entry name" value="PseudoU_synth_RluA_like"/>
    <property type="match status" value="1"/>
</dbReference>
<organism evidence="3 4">
    <name type="scientific">Trypanosoma conorhini</name>
    <dbReference type="NCBI Taxonomy" id="83891"/>
    <lineage>
        <taxon>Eukaryota</taxon>
        <taxon>Discoba</taxon>
        <taxon>Euglenozoa</taxon>
        <taxon>Kinetoplastea</taxon>
        <taxon>Metakinetoplastina</taxon>
        <taxon>Trypanosomatida</taxon>
        <taxon>Trypanosomatidae</taxon>
        <taxon>Trypanosoma</taxon>
    </lineage>
</organism>
<dbReference type="GO" id="GO:0004730">
    <property type="term" value="F:pseudouridylate synthase activity"/>
    <property type="evidence" value="ECO:0007669"/>
    <property type="project" value="UniProtKB-EC"/>
</dbReference>
<evidence type="ECO:0000313" key="3">
    <source>
        <dbReference type="EMBL" id="RNF18613.1"/>
    </source>
</evidence>
<evidence type="ECO:0000256" key="1">
    <source>
        <dbReference type="SAM" id="MobiDB-lite"/>
    </source>
</evidence>
<dbReference type="GO" id="GO:0003723">
    <property type="term" value="F:RNA binding"/>
    <property type="evidence" value="ECO:0007669"/>
    <property type="project" value="InterPro"/>
</dbReference>
<dbReference type="EC" id="4.2.1.70" evidence="3"/>
<comment type="caution">
    <text evidence="3">The sequence shown here is derived from an EMBL/GenBank/DDBJ whole genome shotgun (WGS) entry which is preliminary data.</text>
</comment>
<feature type="domain" description="Pseudouridine synthase RsuA/RluA-like" evidence="2">
    <location>
        <begin position="948"/>
        <end position="1129"/>
    </location>
</feature>
<dbReference type="Pfam" id="PF00849">
    <property type="entry name" value="PseudoU_synth_2"/>
    <property type="match status" value="1"/>
</dbReference>
<dbReference type="GO" id="GO:0160147">
    <property type="term" value="F:tRNA pseudouridine(38-40) synthase activity"/>
    <property type="evidence" value="ECO:0007669"/>
    <property type="project" value="UniProtKB-EC"/>
</dbReference>
<feature type="compositionally biased region" description="Basic residues" evidence="1">
    <location>
        <begin position="508"/>
        <end position="520"/>
    </location>
</feature>
<dbReference type="InterPro" id="IPR006145">
    <property type="entry name" value="PsdUridine_synth_RsuA/RluA"/>
</dbReference>
<dbReference type="GO" id="GO:0000455">
    <property type="term" value="P:enzyme-directed rRNA pseudouridine synthesis"/>
    <property type="evidence" value="ECO:0007669"/>
    <property type="project" value="TreeGrafter"/>
</dbReference>
<dbReference type="SUPFAM" id="SSF55120">
    <property type="entry name" value="Pseudouridine synthase"/>
    <property type="match status" value="1"/>
</dbReference>
<evidence type="ECO:0000259" key="2">
    <source>
        <dbReference type="Pfam" id="PF00849"/>
    </source>
</evidence>
<dbReference type="Proteomes" id="UP000284403">
    <property type="component" value="Unassembled WGS sequence"/>
</dbReference>
<dbReference type="InterPro" id="IPR020103">
    <property type="entry name" value="PsdUridine_synth_cat_dom_sf"/>
</dbReference>
<dbReference type="PANTHER" id="PTHR21600:SF77">
    <property type="entry name" value="PSEUDOURIDYLATE SYNTHASE PROTEIN, PUTATIVE-RELATED"/>
    <property type="match status" value="1"/>
</dbReference>
<dbReference type="RefSeq" id="XP_029228538.1">
    <property type="nucleotide sequence ID" value="XM_029371321.1"/>
</dbReference>
<dbReference type="GeneID" id="40318022"/>
<dbReference type="AlphaFoldDB" id="A0A3R7P787"/>
<protein>
    <submittedName>
        <fullName evidence="3">Putative RNA pseudouridylate synthase</fullName>
        <ecNumber evidence="3">4.2.1.70</ecNumber>
        <ecNumber evidence="3">5.4.99.12</ecNumber>
    </submittedName>
</protein>
<accession>A0A3R7P787</accession>
<reference evidence="3 4" key="1">
    <citation type="journal article" date="2018" name="BMC Genomics">
        <title>Genomic comparison of Trypanosoma conorhini and Trypanosoma rangeli to Trypanosoma cruzi strains of high and low virulence.</title>
        <authorList>
            <person name="Bradwell K.R."/>
            <person name="Koparde V.N."/>
            <person name="Matveyev A.V."/>
            <person name="Serrano M.G."/>
            <person name="Alves J.M."/>
            <person name="Parikh H."/>
            <person name="Huang B."/>
            <person name="Lee V."/>
            <person name="Espinosa-Alvarez O."/>
            <person name="Ortiz P.A."/>
            <person name="Costa-Martins A.G."/>
            <person name="Teixeira M.M."/>
            <person name="Buck G.A."/>
        </authorList>
    </citation>
    <scope>NUCLEOTIDE SEQUENCE [LARGE SCALE GENOMIC DNA]</scope>
    <source>
        <strain evidence="3 4">025E</strain>
    </source>
</reference>
<evidence type="ECO:0000313" key="4">
    <source>
        <dbReference type="Proteomes" id="UP000284403"/>
    </source>
</evidence>
<dbReference type="EMBL" id="MKKU01000227">
    <property type="protein sequence ID" value="RNF18613.1"/>
    <property type="molecule type" value="Genomic_DNA"/>
</dbReference>
<proteinExistence type="predicted"/>
<feature type="region of interest" description="Disordered" evidence="1">
    <location>
        <begin position="507"/>
        <end position="529"/>
    </location>
</feature>
<sequence length="1222" mass="133467">MALGGRVAVPRSYVRAVGRGLRSVLRRQPGTPALHGQRCMLDEALHHAAAFQERAARRWAAAALGPAQPYWRRRPRPGEAEAAGAAAPLTLQHLAGVEAVPPDGHEAEEEDTLTFAERQQARLHAALQQWVFYASFRCNRAEFVARQSKVAKILLLAPLRVTPSSHSSPAGAERLEASVRRRGARAYVDLLVHHKLAMQREGEWAALCETCARARGEPQESSVDASQASRVMALPLLQSSSPDASWERSLAVLSWAMQFRSHRRPSEPQQPRHISSVDIAAVLQQYAQHFGERLPGLTPTDDVQAPLVLGGAAEHAVVTRLQRWWVAAREAEQRDPKLAELCGLDRTVQDRIQVEGRKVTLATASEADAGADAAFAELLLQGRWEDVLRHVERVAAAALRRREAAAERQKEQAGEEDGDADADAAVRGDVAGAPGEAQEGRRCTSGDTAVSDVLATFFNRPRPLVVKGKLWVHSTAARLGRAPHALLTAAETPAEAELLRRPPTAGLHARRGLPKARGKVQGKGGTDNPPAAALVELRRKMWIHSQLPRHVPHSIVRFEGAGAAMLPYVWRAPAKELAAWLLLSTIAAAAEGQQLGGVEDVLHRVRMQTLYTLFSPVPYYAAFQEYTSGLLIQLGNLLAPPAVMRVAVRALLRPPSLRHFYDVRKRRRIPVEVACRRLWWGSLEEAVDAEDGAVTGSALSQSAARTLGQLRRDPDALKEFVVCKAASLRNYHVSTWIESCSKVETLAGLLDLLVRETNMYGPPVLAPEAAAALLTAVLLLLLRPHLPCDSAAGEEEQTVAAATDALRTLGVVYFAVPAERAHGAAPYFKGVYHERYIAATPLDWAAAAGWSGAEALLVGRSIRRTTKYPTTTTETFFRVARPQRGPYRGAHCPTVSCRVPELRLRLMTVDLLAAAGYFAEQRQKQSAEVAAAPDAQPGIVARHLPFGVVAVQKPAGMSTTLHAAYPHLVNFLARCVPWRGGDVPVLFQHGLVNRIDVGTSGLVLVTETEPSLVATRRASVVDRRVEKTYRALVLHCPPPASRLGREEFWYLNPSGVITGDVFANGADYALQLAAQDGQRGRGLPPASMDRRPATTVYRVLRYYPASGVYDVEVRLRSGRRHQIRQHFAQLCHPLLGDARYHARAKALGEQMGLHRLALHASRITLLPPPAAAARQALVDAAHAWDANSEKTVVECPLPDDMRRALRWLQEREEKRGGGGGSM</sequence>
<dbReference type="InterPro" id="IPR050188">
    <property type="entry name" value="RluA_PseudoU_synthase"/>
</dbReference>
<keyword evidence="3" id="KW-0456">Lyase</keyword>
<keyword evidence="4" id="KW-1185">Reference proteome</keyword>
<name>A0A3R7P787_9TRYP</name>